<evidence type="ECO:0000256" key="7">
    <source>
        <dbReference type="ARBA" id="ARBA00022840"/>
    </source>
</evidence>
<dbReference type="CDD" id="cd00483">
    <property type="entry name" value="HPPK"/>
    <property type="match status" value="1"/>
</dbReference>
<dbReference type="PANTHER" id="PTHR43071:SF1">
    <property type="entry name" value="2-AMINO-4-HYDROXY-6-HYDROXYMETHYLDIHYDROPTERIDINE PYROPHOSPHOKINASE"/>
    <property type="match status" value="1"/>
</dbReference>
<evidence type="ECO:0000313" key="11">
    <source>
        <dbReference type="Proteomes" id="UP000645966"/>
    </source>
</evidence>
<dbReference type="NCBIfam" id="TIGR01498">
    <property type="entry name" value="folK"/>
    <property type="match status" value="1"/>
</dbReference>
<keyword evidence="6" id="KW-0418">Kinase</keyword>
<sequence length="165" mass="17350">MRAVLSVGANLDDAAGAVEGVLRHFAPEAVAVSPVYDTAPWGVTDQPDFANAVVIIDTPDTPEQLLDRCQALENAAGRVRELRWGPRTLDVDIVQCAAPDGSEIRSATDRLSLPHPHAHERAFVLVPWLAADPDGVLAGVPVATLVDGLPSADVAGVRLQEGGRP</sequence>
<reference evidence="10" key="1">
    <citation type="submission" date="2020-12" db="EMBL/GenBank/DDBJ databases">
        <title>Genome public.</title>
        <authorList>
            <person name="Sun Q."/>
        </authorList>
    </citation>
    <scope>NUCLEOTIDE SEQUENCE</scope>
    <source>
        <strain evidence="10">CCM 8863</strain>
    </source>
</reference>
<dbReference type="EMBL" id="JAEIOS010000015">
    <property type="protein sequence ID" value="MBI8990342.1"/>
    <property type="molecule type" value="Genomic_DNA"/>
</dbReference>
<keyword evidence="5" id="KW-0547">Nucleotide-binding</keyword>
<proteinExistence type="predicted"/>
<evidence type="ECO:0000256" key="5">
    <source>
        <dbReference type="ARBA" id="ARBA00022741"/>
    </source>
</evidence>
<dbReference type="EC" id="2.7.6.3" evidence="3"/>
<dbReference type="InterPro" id="IPR000550">
    <property type="entry name" value="Hppk"/>
</dbReference>
<evidence type="ECO:0000256" key="8">
    <source>
        <dbReference type="ARBA" id="ARBA00022909"/>
    </source>
</evidence>
<feature type="domain" description="7,8-dihydro-6-hydroxymethylpterin-pyrophosphokinase" evidence="9">
    <location>
        <begin position="83"/>
        <end position="94"/>
    </location>
</feature>
<dbReference type="GO" id="GO:0016301">
    <property type="term" value="F:kinase activity"/>
    <property type="evidence" value="ECO:0007669"/>
    <property type="project" value="UniProtKB-KW"/>
</dbReference>
<comment type="pathway">
    <text evidence="2">Cofactor biosynthesis; tetrahydrofolate biosynthesis; 2-amino-4-hydroxy-6-hydroxymethyl-7,8-dihydropteridine diphosphate from 7,8-dihydroneopterin triphosphate: step 4/4.</text>
</comment>
<keyword evidence="8" id="KW-0289">Folate biosynthesis</keyword>
<accession>A0A934I159</accession>
<dbReference type="GO" id="GO:0003848">
    <property type="term" value="F:2-amino-4-hydroxy-6-hydroxymethyldihydropteridine diphosphokinase activity"/>
    <property type="evidence" value="ECO:0007669"/>
    <property type="project" value="UniProtKB-EC"/>
</dbReference>
<dbReference type="PROSITE" id="PS00794">
    <property type="entry name" value="HPPK"/>
    <property type="match status" value="1"/>
</dbReference>
<comment type="caution">
    <text evidence="10">The sequence shown here is derived from an EMBL/GenBank/DDBJ whole genome shotgun (WGS) entry which is preliminary data.</text>
</comment>
<evidence type="ECO:0000256" key="2">
    <source>
        <dbReference type="ARBA" id="ARBA00005051"/>
    </source>
</evidence>
<evidence type="ECO:0000256" key="1">
    <source>
        <dbReference type="ARBA" id="ARBA00000198"/>
    </source>
</evidence>
<evidence type="ECO:0000256" key="3">
    <source>
        <dbReference type="ARBA" id="ARBA00013253"/>
    </source>
</evidence>
<dbReference type="RefSeq" id="WP_198739344.1">
    <property type="nucleotide sequence ID" value="NZ_JAEIOS010000015.1"/>
</dbReference>
<organism evidence="10 11">
    <name type="scientific">Corynebacterium meridianum</name>
    <dbReference type="NCBI Taxonomy" id="2765363"/>
    <lineage>
        <taxon>Bacteria</taxon>
        <taxon>Bacillati</taxon>
        <taxon>Actinomycetota</taxon>
        <taxon>Actinomycetes</taxon>
        <taxon>Mycobacteriales</taxon>
        <taxon>Corynebacteriaceae</taxon>
        <taxon>Corynebacterium</taxon>
    </lineage>
</organism>
<dbReference type="Gene3D" id="3.30.70.560">
    <property type="entry name" value="7,8-Dihydro-6-hydroxymethylpterin-pyrophosphokinase HPPK"/>
    <property type="match status" value="1"/>
</dbReference>
<evidence type="ECO:0000259" key="9">
    <source>
        <dbReference type="PROSITE" id="PS00794"/>
    </source>
</evidence>
<dbReference type="GO" id="GO:0046656">
    <property type="term" value="P:folic acid biosynthetic process"/>
    <property type="evidence" value="ECO:0007669"/>
    <property type="project" value="UniProtKB-KW"/>
</dbReference>
<dbReference type="PANTHER" id="PTHR43071">
    <property type="entry name" value="2-AMINO-4-HYDROXY-6-HYDROXYMETHYLDIHYDROPTERIDINE PYROPHOSPHOKINASE"/>
    <property type="match status" value="1"/>
</dbReference>
<protein>
    <recommendedName>
        <fullName evidence="3">2-amino-4-hydroxy-6-hydroxymethyldihydropteridine diphosphokinase</fullName>
        <ecNumber evidence="3">2.7.6.3</ecNumber>
    </recommendedName>
</protein>
<keyword evidence="11" id="KW-1185">Reference proteome</keyword>
<dbReference type="GO" id="GO:0005524">
    <property type="term" value="F:ATP binding"/>
    <property type="evidence" value="ECO:0007669"/>
    <property type="project" value="UniProtKB-KW"/>
</dbReference>
<name>A0A934I159_9CORY</name>
<keyword evidence="4 10" id="KW-0808">Transferase</keyword>
<dbReference type="AlphaFoldDB" id="A0A934I159"/>
<keyword evidence="7" id="KW-0067">ATP-binding</keyword>
<dbReference type="InterPro" id="IPR035907">
    <property type="entry name" value="Hppk_sf"/>
</dbReference>
<evidence type="ECO:0000313" key="10">
    <source>
        <dbReference type="EMBL" id="MBI8990342.1"/>
    </source>
</evidence>
<comment type="catalytic activity">
    <reaction evidence="1">
        <text>6-hydroxymethyl-7,8-dihydropterin + ATP = (7,8-dihydropterin-6-yl)methyl diphosphate + AMP + H(+)</text>
        <dbReference type="Rhea" id="RHEA:11412"/>
        <dbReference type="ChEBI" id="CHEBI:15378"/>
        <dbReference type="ChEBI" id="CHEBI:30616"/>
        <dbReference type="ChEBI" id="CHEBI:44841"/>
        <dbReference type="ChEBI" id="CHEBI:72950"/>
        <dbReference type="ChEBI" id="CHEBI:456215"/>
        <dbReference type="EC" id="2.7.6.3"/>
    </reaction>
</comment>
<dbReference type="Pfam" id="PF01288">
    <property type="entry name" value="HPPK"/>
    <property type="match status" value="1"/>
</dbReference>
<dbReference type="Proteomes" id="UP000645966">
    <property type="component" value="Unassembled WGS sequence"/>
</dbReference>
<gene>
    <name evidence="10" type="primary">folK</name>
    <name evidence="10" type="ORF">JDV75_11315</name>
</gene>
<evidence type="ECO:0000256" key="6">
    <source>
        <dbReference type="ARBA" id="ARBA00022777"/>
    </source>
</evidence>
<evidence type="ECO:0000256" key="4">
    <source>
        <dbReference type="ARBA" id="ARBA00022679"/>
    </source>
</evidence>
<dbReference type="SUPFAM" id="SSF55083">
    <property type="entry name" value="6-hydroxymethyl-7,8-dihydropterin pyrophosphokinase, HPPK"/>
    <property type="match status" value="1"/>
</dbReference>